<sequence>MEEHQENAPDNIEPIQDTLTHNLPVEIVAQVFIHFVDAFQPFRWGEDYERRESDFYWAPTLVLSAVCRNWRSIAVVTPELWTSPNIEMYYDGERDTVIEVLGLWLDRSRDLPLHISFIGNDDWVFDYSYWEPVFERAQASSERWESLCLDINRNAWQFFLKEFTCPPCLRRIRLITPEVEEEERQVHDIADFLLSSSSGRLEELRLENLSWYEVSVDWQNLLAVEAVSWNVDDFGWLLGHAPRLKKCRLLDNDSRGRHSPLAHSHLEDLELQDTTLSNIIRWFTFPSLRRLVFKPGRTRWSPRDRLSQMNHLRSFFIRSQCLLVELEIQVPFKTTANLVDILAHLPSLERLTLDFDRNSRDHSVLWPSNESFAEHLKFFTLSKLLPQLKVFKILGELTFSWSALLPFLERPPQGNVTSMLKICVYVQFWLYFSSQQESEDYIDRDVVFQLKDLERKWEG</sequence>
<proteinExistence type="predicted"/>
<feature type="non-terminal residue" evidence="1">
    <location>
        <position position="459"/>
    </location>
</feature>
<gene>
    <name evidence="1" type="ORF">CVT26_004813</name>
</gene>
<reference evidence="1 2" key="1">
    <citation type="journal article" date="2018" name="Evol. Lett.">
        <title>Horizontal gene cluster transfer increased hallucinogenic mushroom diversity.</title>
        <authorList>
            <person name="Reynolds H.T."/>
            <person name="Vijayakumar V."/>
            <person name="Gluck-Thaler E."/>
            <person name="Korotkin H.B."/>
            <person name="Matheny P.B."/>
            <person name="Slot J.C."/>
        </authorList>
    </citation>
    <scope>NUCLEOTIDE SEQUENCE [LARGE SCALE GENOMIC DNA]</scope>
    <source>
        <strain evidence="1 2">SRW20</strain>
    </source>
</reference>
<dbReference type="InterPro" id="IPR032675">
    <property type="entry name" value="LRR_dom_sf"/>
</dbReference>
<dbReference type="Gene3D" id="3.80.10.10">
    <property type="entry name" value="Ribonuclease Inhibitor"/>
    <property type="match status" value="1"/>
</dbReference>
<keyword evidence="2" id="KW-1185">Reference proteome</keyword>
<protein>
    <submittedName>
        <fullName evidence="1">Uncharacterized protein</fullName>
    </submittedName>
</protein>
<dbReference type="EMBL" id="NHYE01001391">
    <property type="protein sequence ID" value="PPQ96178.1"/>
    <property type="molecule type" value="Genomic_DNA"/>
</dbReference>
<dbReference type="AlphaFoldDB" id="A0A409XZH0"/>
<evidence type="ECO:0000313" key="2">
    <source>
        <dbReference type="Proteomes" id="UP000284706"/>
    </source>
</evidence>
<comment type="caution">
    <text evidence="1">The sequence shown here is derived from an EMBL/GenBank/DDBJ whole genome shotgun (WGS) entry which is preliminary data.</text>
</comment>
<name>A0A409XZH0_9AGAR</name>
<dbReference type="OrthoDB" id="2269034at2759"/>
<accession>A0A409XZH0</accession>
<evidence type="ECO:0000313" key="1">
    <source>
        <dbReference type="EMBL" id="PPQ96178.1"/>
    </source>
</evidence>
<organism evidence="1 2">
    <name type="scientific">Gymnopilus dilepis</name>
    <dbReference type="NCBI Taxonomy" id="231916"/>
    <lineage>
        <taxon>Eukaryota</taxon>
        <taxon>Fungi</taxon>
        <taxon>Dikarya</taxon>
        <taxon>Basidiomycota</taxon>
        <taxon>Agaricomycotina</taxon>
        <taxon>Agaricomycetes</taxon>
        <taxon>Agaricomycetidae</taxon>
        <taxon>Agaricales</taxon>
        <taxon>Agaricineae</taxon>
        <taxon>Hymenogastraceae</taxon>
        <taxon>Gymnopilus</taxon>
    </lineage>
</organism>
<dbReference type="Proteomes" id="UP000284706">
    <property type="component" value="Unassembled WGS sequence"/>
</dbReference>
<dbReference type="InParanoid" id="A0A409XZH0"/>